<feature type="domain" description="BD-FAE-like" evidence="2">
    <location>
        <begin position="49"/>
        <end position="201"/>
    </location>
</feature>
<organism evidence="3 4">
    <name type="scientific">Cladonia borealis</name>
    <dbReference type="NCBI Taxonomy" id="184061"/>
    <lineage>
        <taxon>Eukaryota</taxon>
        <taxon>Fungi</taxon>
        <taxon>Dikarya</taxon>
        <taxon>Ascomycota</taxon>
        <taxon>Pezizomycotina</taxon>
        <taxon>Lecanoromycetes</taxon>
        <taxon>OSLEUM clade</taxon>
        <taxon>Lecanoromycetidae</taxon>
        <taxon>Lecanorales</taxon>
        <taxon>Lecanorineae</taxon>
        <taxon>Cladoniaceae</taxon>
        <taxon>Cladonia</taxon>
    </lineage>
</organism>
<dbReference type="InterPro" id="IPR029058">
    <property type="entry name" value="AB_hydrolase_fold"/>
</dbReference>
<dbReference type="Proteomes" id="UP001166286">
    <property type="component" value="Unassembled WGS sequence"/>
</dbReference>
<dbReference type="EMBL" id="JAFEKC020000018">
    <property type="protein sequence ID" value="KAK0509675.1"/>
    <property type="molecule type" value="Genomic_DNA"/>
</dbReference>
<dbReference type="PANTHER" id="PTHR48081">
    <property type="entry name" value="AB HYDROLASE SUPERFAMILY PROTEIN C4A8.06C"/>
    <property type="match status" value="1"/>
</dbReference>
<dbReference type="GO" id="GO:0016787">
    <property type="term" value="F:hydrolase activity"/>
    <property type="evidence" value="ECO:0007669"/>
    <property type="project" value="UniProtKB-KW"/>
</dbReference>
<keyword evidence="4" id="KW-1185">Reference proteome</keyword>
<evidence type="ECO:0000313" key="4">
    <source>
        <dbReference type="Proteomes" id="UP001166286"/>
    </source>
</evidence>
<reference evidence="3" key="1">
    <citation type="submission" date="2023-03" db="EMBL/GenBank/DDBJ databases">
        <title>Complete genome of Cladonia borealis.</title>
        <authorList>
            <person name="Park H."/>
        </authorList>
    </citation>
    <scope>NUCLEOTIDE SEQUENCE</scope>
    <source>
        <strain evidence="3">ANT050790</strain>
    </source>
</reference>
<evidence type="ECO:0000256" key="1">
    <source>
        <dbReference type="ARBA" id="ARBA00022801"/>
    </source>
</evidence>
<dbReference type="InterPro" id="IPR050300">
    <property type="entry name" value="GDXG_lipolytic_enzyme"/>
</dbReference>
<evidence type="ECO:0000313" key="3">
    <source>
        <dbReference type="EMBL" id="KAK0509675.1"/>
    </source>
</evidence>
<dbReference type="Pfam" id="PF20434">
    <property type="entry name" value="BD-FAE"/>
    <property type="match status" value="1"/>
</dbReference>
<keyword evidence="1" id="KW-0378">Hydrolase</keyword>
<proteinExistence type="predicted"/>
<gene>
    <name evidence="3" type="ORF">JMJ35_008069</name>
</gene>
<name>A0AA39QX32_9LECA</name>
<accession>A0AA39QX32</accession>
<dbReference type="PANTHER" id="PTHR48081:SF33">
    <property type="entry name" value="KYNURENINE FORMAMIDASE"/>
    <property type="match status" value="1"/>
</dbReference>
<dbReference type="Gene3D" id="3.40.50.1820">
    <property type="entry name" value="alpha/beta hydrolase"/>
    <property type="match status" value="1"/>
</dbReference>
<protein>
    <recommendedName>
        <fullName evidence="2">BD-FAE-like domain-containing protein</fullName>
    </recommendedName>
</protein>
<dbReference type="SUPFAM" id="SSF53474">
    <property type="entry name" value="alpha/beta-Hydrolases"/>
    <property type="match status" value="1"/>
</dbReference>
<sequence>MSTTNPPTLAPLYTSHLSIPYSPLSPLNTLDIHHLTPTPTNPLLSPSYTLLYIHGGAFRDPLVTSLSIIPSFPAIFSTGHIATIASINYRLSPYPHHPTHPSHPGDKSRNAKWPDHINDVRDAIKYLQRPGGELEEGKEWIICGHSVGATMALMLAMSPSPSLPSPSTHNHDEYGWGHEIPLPGLIGVIGISGIYDFTACRDAHPAMRDIYDAFITGAFGPEEDGGWERGDVRSAGRRVGREVGVVVVGGSRGDELVEWEQVGAMMGGLEWEEGEGRKVVVEVEGGHMDVVEGGVGVGMCVGRCLEALVGMEEGRGDGL</sequence>
<comment type="caution">
    <text evidence="3">The sequence shown here is derived from an EMBL/GenBank/DDBJ whole genome shotgun (WGS) entry which is preliminary data.</text>
</comment>
<dbReference type="AlphaFoldDB" id="A0AA39QX32"/>
<evidence type="ECO:0000259" key="2">
    <source>
        <dbReference type="Pfam" id="PF20434"/>
    </source>
</evidence>
<dbReference type="InterPro" id="IPR049492">
    <property type="entry name" value="BD-FAE-like_dom"/>
</dbReference>